<dbReference type="AlphaFoldDB" id="A0A8S3U378"/>
<accession>A0A8S3U378</accession>
<dbReference type="InterPro" id="IPR011705">
    <property type="entry name" value="BACK"/>
</dbReference>
<evidence type="ECO:0000259" key="1">
    <source>
        <dbReference type="SMART" id="SM00875"/>
    </source>
</evidence>
<comment type="caution">
    <text evidence="2">The sequence shown here is derived from an EMBL/GenBank/DDBJ whole genome shotgun (WGS) entry which is preliminary data.</text>
</comment>
<evidence type="ECO:0000313" key="3">
    <source>
        <dbReference type="Proteomes" id="UP000683360"/>
    </source>
</evidence>
<reference evidence="2" key="1">
    <citation type="submission" date="2021-03" db="EMBL/GenBank/DDBJ databases">
        <authorList>
            <person name="Bekaert M."/>
        </authorList>
    </citation>
    <scope>NUCLEOTIDE SEQUENCE</scope>
</reference>
<dbReference type="InterPro" id="IPR011333">
    <property type="entry name" value="SKP1/BTB/POZ_sf"/>
</dbReference>
<dbReference type="SMART" id="SM00875">
    <property type="entry name" value="BACK"/>
    <property type="match status" value="1"/>
</dbReference>
<organism evidence="2 3">
    <name type="scientific">Mytilus edulis</name>
    <name type="common">Blue mussel</name>
    <dbReference type="NCBI Taxonomy" id="6550"/>
    <lineage>
        <taxon>Eukaryota</taxon>
        <taxon>Metazoa</taxon>
        <taxon>Spiralia</taxon>
        <taxon>Lophotrochozoa</taxon>
        <taxon>Mollusca</taxon>
        <taxon>Bivalvia</taxon>
        <taxon>Autobranchia</taxon>
        <taxon>Pteriomorphia</taxon>
        <taxon>Mytilida</taxon>
        <taxon>Mytiloidea</taxon>
        <taxon>Mytilidae</taxon>
        <taxon>Mytilinae</taxon>
        <taxon>Mytilus</taxon>
    </lineage>
</organism>
<sequence length="201" mass="23094">MQEVLYIAETYMLSTMKDECLNQLLSSIETSNAHVVFDVASKFHLEHLKSKSLEYIQKNAEEYFTEPNAIQMSRDCIEAILELDSISCSETNIFRFFIKWAGHQCEAAGKTASGENMREITGSLLNLIRFPVINRSYFAHQIPSGFLTSEEVISVFSSHHGSKNEYFNESNRNSKRNLNVFRPSYTYHLSTDSLNKKIKLK</sequence>
<evidence type="ECO:0000313" key="2">
    <source>
        <dbReference type="EMBL" id="CAG2240565.1"/>
    </source>
</evidence>
<name>A0A8S3U378_MYTED</name>
<gene>
    <name evidence="2" type="ORF">MEDL_52857</name>
</gene>
<dbReference type="OrthoDB" id="9979965at2759"/>
<dbReference type="PANTHER" id="PTHR45774:SF3">
    <property type="entry name" value="BTB (POZ) DOMAIN-CONTAINING 2B-RELATED"/>
    <property type="match status" value="1"/>
</dbReference>
<proteinExistence type="predicted"/>
<dbReference type="Gene3D" id="1.25.40.420">
    <property type="match status" value="1"/>
</dbReference>
<protein>
    <recommendedName>
        <fullName evidence="1">BACK domain-containing protein</fullName>
    </recommendedName>
</protein>
<keyword evidence="3" id="KW-1185">Reference proteome</keyword>
<dbReference type="EMBL" id="CAJPWZ010002565">
    <property type="protein sequence ID" value="CAG2240565.1"/>
    <property type="molecule type" value="Genomic_DNA"/>
</dbReference>
<feature type="domain" description="BACK" evidence="1">
    <location>
        <begin position="34"/>
        <end position="143"/>
    </location>
</feature>
<dbReference type="PANTHER" id="PTHR45774">
    <property type="entry name" value="BTB/POZ DOMAIN-CONTAINING"/>
    <property type="match status" value="1"/>
</dbReference>
<dbReference type="Proteomes" id="UP000683360">
    <property type="component" value="Unassembled WGS sequence"/>
</dbReference>
<dbReference type="Gene3D" id="3.30.710.10">
    <property type="entry name" value="Potassium Channel Kv1.1, Chain A"/>
    <property type="match status" value="1"/>
</dbReference>
<dbReference type="Pfam" id="PF07707">
    <property type="entry name" value="BACK"/>
    <property type="match status" value="1"/>
</dbReference>